<dbReference type="Proteomes" id="UP001605036">
    <property type="component" value="Unassembled WGS sequence"/>
</dbReference>
<organism evidence="1 2">
    <name type="scientific">Riccia fluitans</name>
    <dbReference type="NCBI Taxonomy" id="41844"/>
    <lineage>
        <taxon>Eukaryota</taxon>
        <taxon>Viridiplantae</taxon>
        <taxon>Streptophyta</taxon>
        <taxon>Embryophyta</taxon>
        <taxon>Marchantiophyta</taxon>
        <taxon>Marchantiopsida</taxon>
        <taxon>Marchantiidae</taxon>
        <taxon>Marchantiales</taxon>
        <taxon>Ricciaceae</taxon>
        <taxon>Riccia</taxon>
    </lineage>
</organism>
<dbReference type="AlphaFoldDB" id="A0ABD1Y8C1"/>
<reference evidence="1 2" key="1">
    <citation type="submission" date="2024-09" db="EMBL/GenBank/DDBJ databases">
        <title>Chromosome-scale assembly of Riccia fluitans.</title>
        <authorList>
            <person name="Paukszto L."/>
            <person name="Sawicki J."/>
            <person name="Karawczyk K."/>
            <person name="Piernik-Szablinska J."/>
            <person name="Szczecinska M."/>
            <person name="Mazdziarz M."/>
        </authorList>
    </citation>
    <scope>NUCLEOTIDE SEQUENCE [LARGE SCALE GENOMIC DNA]</scope>
    <source>
        <strain evidence="1">Rf_01</strain>
        <tissue evidence="1">Aerial parts of the thallus</tissue>
    </source>
</reference>
<name>A0ABD1Y8C1_9MARC</name>
<protein>
    <submittedName>
        <fullName evidence="1">Uncharacterized protein</fullName>
    </submittedName>
</protein>
<gene>
    <name evidence="1" type="ORF">R1flu_003206</name>
</gene>
<dbReference type="EMBL" id="JBHFFA010000006">
    <property type="protein sequence ID" value="KAL2623001.1"/>
    <property type="molecule type" value="Genomic_DNA"/>
</dbReference>
<keyword evidence="2" id="KW-1185">Reference proteome</keyword>
<evidence type="ECO:0000313" key="1">
    <source>
        <dbReference type="EMBL" id="KAL2623001.1"/>
    </source>
</evidence>
<evidence type="ECO:0000313" key="2">
    <source>
        <dbReference type="Proteomes" id="UP001605036"/>
    </source>
</evidence>
<comment type="caution">
    <text evidence="1">The sequence shown here is derived from an EMBL/GenBank/DDBJ whole genome shotgun (WGS) entry which is preliminary data.</text>
</comment>
<accession>A0ABD1Y8C1</accession>
<proteinExistence type="predicted"/>
<sequence>MEREGKGSRLLRCDLGRDEHTQAAEEEYHEHHSGLAKFCQLECCTKLRIRLVGQISVDCVFTFLNARGEAVRSLARRSRFTGRILVGTGSVN</sequence>